<evidence type="ECO:0000259" key="1">
    <source>
        <dbReference type="PROSITE" id="PS50878"/>
    </source>
</evidence>
<dbReference type="CDD" id="cd01650">
    <property type="entry name" value="RT_nLTR_like"/>
    <property type="match status" value="1"/>
</dbReference>
<dbReference type="Proteomes" id="UP001152320">
    <property type="component" value="Unassembled WGS sequence"/>
</dbReference>
<dbReference type="SUPFAM" id="SSF56219">
    <property type="entry name" value="DNase I-like"/>
    <property type="match status" value="1"/>
</dbReference>
<dbReference type="AlphaFoldDB" id="A0A9Q1BBD6"/>
<dbReference type="PROSITE" id="PS50878">
    <property type="entry name" value="RT_POL"/>
    <property type="match status" value="1"/>
</dbReference>
<reference evidence="2" key="1">
    <citation type="submission" date="2021-10" db="EMBL/GenBank/DDBJ databases">
        <title>Tropical sea cucumber genome reveals ecological adaptation and Cuvierian tubules defense mechanism.</title>
        <authorList>
            <person name="Chen T."/>
        </authorList>
    </citation>
    <scope>NUCLEOTIDE SEQUENCE</scope>
    <source>
        <strain evidence="2">Nanhai2018</strain>
        <tissue evidence="2">Muscle</tissue>
    </source>
</reference>
<keyword evidence="3" id="KW-1185">Reference proteome</keyword>
<name>A0A9Q1BBD6_HOLLE</name>
<dbReference type="Pfam" id="PF03372">
    <property type="entry name" value="Exo_endo_phos"/>
    <property type="match status" value="1"/>
</dbReference>
<proteinExistence type="predicted"/>
<sequence length="670" mass="77485">MVYSNLKFASYNCRGLRNVDKRRMVFAYLHRHKLDVIFIQETHSVLSDERRWRTEWGHDIIFSHGTNTSKGVAVLFRAGLSPIVSKKITDVHGRFIILDITVNNDSFTLLCVYGPNTDNATFFHTVYDHLERFQCDNIICGGDFNFVFNLTLDKYGGVQNTNFKARDACLSYLDKYSLDDVWRTRNPLSSGFTWTSNIDNIRCRLDFFLISKKLVNKVIDCYFQPPLQSDHQIVILHCDISTEPRGPGYWKFNNSLLLDPVYIDLVNSLISNYSSDPHNLNRDPASIWEGLKYTIRNSTIRFSKLKANDSRIYENNLIKEIAQLESDSISDENLLNDLKDARNNLHLVYKKKLEGIMVRSKARWIEEGEQNSKYFLSLEKRNKQQNTIYKLIGIREMPLTNNSDILTHIRDFYTELYSSHYSDPDICFSLLPEFQGIVDYDVCEGPLDLTECSSALFSMPNGKSPGSDGFSTDFYKKFWPHIGTFVLDSLNYAFDQQILSCEQRRGIITLIPKTEKDPYEIANYRPIALLNTDYKIAAKAIASRLKKVLSSLIGNTQTGFMSNTFIGENVRFVLDLIDFSNHNNIPGFLFFLDFEKAFDTLEWNFIYATLHYFKFGNDFTTWVRTFYNNTNSCIFNNGFSTGYFPVNRGVRQGCPLSPYLFILCTEILAR</sequence>
<dbReference type="OrthoDB" id="416119at2759"/>
<comment type="caution">
    <text evidence="2">The sequence shown here is derived from an EMBL/GenBank/DDBJ whole genome shotgun (WGS) entry which is preliminary data.</text>
</comment>
<dbReference type="CDD" id="cd09076">
    <property type="entry name" value="L1-EN"/>
    <property type="match status" value="1"/>
</dbReference>
<gene>
    <name evidence="2" type="ORF">HOLleu_42894</name>
</gene>
<dbReference type="EMBL" id="JAIZAY010000159">
    <property type="protein sequence ID" value="KAJ8018874.1"/>
    <property type="molecule type" value="Genomic_DNA"/>
</dbReference>
<protein>
    <recommendedName>
        <fullName evidence="1">Reverse transcriptase domain-containing protein</fullName>
    </recommendedName>
</protein>
<evidence type="ECO:0000313" key="3">
    <source>
        <dbReference type="Proteomes" id="UP001152320"/>
    </source>
</evidence>
<feature type="domain" description="Reverse transcriptase" evidence="1">
    <location>
        <begin position="492"/>
        <end position="670"/>
    </location>
</feature>
<dbReference type="SUPFAM" id="SSF56672">
    <property type="entry name" value="DNA/RNA polymerases"/>
    <property type="match status" value="1"/>
</dbReference>
<dbReference type="InterPro" id="IPR043502">
    <property type="entry name" value="DNA/RNA_pol_sf"/>
</dbReference>
<dbReference type="PANTHER" id="PTHR31635">
    <property type="entry name" value="REVERSE TRANSCRIPTASE DOMAIN-CONTAINING PROTEIN-RELATED"/>
    <property type="match status" value="1"/>
</dbReference>
<organism evidence="2 3">
    <name type="scientific">Holothuria leucospilota</name>
    <name type="common">Black long sea cucumber</name>
    <name type="synonym">Mertensiothuria leucospilota</name>
    <dbReference type="NCBI Taxonomy" id="206669"/>
    <lineage>
        <taxon>Eukaryota</taxon>
        <taxon>Metazoa</taxon>
        <taxon>Echinodermata</taxon>
        <taxon>Eleutherozoa</taxon>
        <taxon>Echinozoa</taxon>
        <taxon>Holothuroidea</taxon>
        <taxon>Aspidochirotacea</taxon>
        <taxon>Aspidochirotida</taxon>
        <taxon>Holothuriidae</taxon>
        <taxon>Holothuria</taxon>
    </lineage>
</organism>
<dbReference type="Gene3D" id="3.60.10.10">
    <property type="entry name" value="Endonuclease/exonuclease/phosphatase"/>
    <property type="match status" value="1"/>
</dbReference>
<evidence type="ECO:0000313" key="2">
    <source>
        <dbReference type="EMBL" id="KAJ8018874.1"/>
    </source>
</evidence>
<dbReference type="Pfam" id="PF00078">
    <property type="entry name" value="RVT_1"/>
    <property type="match status" value="1"/>
</dbReference>
<dbReference type="InterPro" id="IPR036691">
    <property type="entry name" value="Endo/exonu/phosph_ase_sf"/>
</dbReference>
<dbReference type="PANTHER" id="PTHR31635:SF196">
    <property type="entry name" value="REVERSE TRANSCRIPTASE DOMAIN-CONTAINING PROTEIN-RELATED"/>
    <property type="match status" value="1"/>
</dbReference>
<accession>A0A9Q1BBD6</accession>
<dbReference type="InterPro" id="IPR000477">
    <property type="entry name" value="RT_dom"/>
</dbReference>
<dbReference type="GO" id="GO:0003824">
    <property type="term" value="F:catalytic activity"/>
    <property type="evidence" value="ECO:0007669"/>
    <property type="project" value="InterPro"/>
</dbReference>
<dbReference type="InterPro" id="IPR005135">
    <property type="entry name" value="Endo/exonuclease/phosphatase"/>
</dbReference>